<dbReference type="RefSeq" id="WP_088593989.1">
    <property type="nucleotide sequence ID" value="NZ_CP022022.1"/>
</dbReference>
<dbReference type="SUPFAM" id="SSF54637">
    <property type="entry name" value="Thioesterase/thiol ester dehydrase-isomerase"/>
    <property type="match status" value="1"/>
</dbReference>
<accession>A0A1Z4BNN8</accession>
<dbReference type="Pfam" id="PF22818">
    <property type="entry name" value="ApeI-like"/>
    <property type="match status" value="1"/>
</dbReference>
<dbReference type="Gene3D" id="3.10.129.10">
    <property type="entry name" value="Hotdog Thioesterase"/>
    <property type="match status" value="1"/>
</dbReference>
<organism evidence="2 3">
    <name type="scientific">Capnocytophaga endodontalis</name>
    <dbReference type="NCBI Taxonomy" id="2708117"/>
    <lineage>
        <taxon>Bacteria</taxon>
        <taxon>Pseudomonadati</taxon>
        <taxon>Bacteroidota</taxon>
        <taxon>Flavobacteriia</taxon>
        <taxon>Flavobacteriales</taxon>
        <taxon>Flavobacteriaceae</taxon>
        <taxon>Capnocytophaga</taxon>
    </lineage>
</organism>
<dbReference type="AlphaFoldDB" id="A0A1Z4BNN8"/>
<dbReference type="KEGG" id="capn:CBG49_07360"/>
<feature type="domain" description="ApeI dehydratase-like" evidence="1">
    <location>
        <begin position="13"/>
        <end position="100"/>
    </location>
</feature>
<gene>
    <name evidence="2" type="ORF">CBG49_07360</name>
</gene>
<sequence length="122" mass="13972">MLKDFYTLNSLEKQDAENYLCTLTLNPQHPIFEGHFPNNPITPGVCMMQIIKNLTEEITEHKLFLAKTTNVKFMALINPITHPMLQLTLAIQHKEADIQVKNTTSFDETVALKLTNLYKILS</sequence>
<evidence type="ECO:0000313" key="2">
    <source>
        <dbReference type="EMBL" id="ASF42906.1"/>
    </source>
</evidence>
<dbReference type="InterPro" id="IPR029069">
    <property type="entry name" value="HotDog_dom_sf"/>
</dbReference>
<name>A0A1Z4BNN8_9FLAO</name>
<protein>
    <submittedName>
        <fullName evidence="2">3-hydroxyacyl-ACP dehydratase</fullName>
    </submittedName>
</protein>
<proteinExistence type="predicted"/>
<reference evidence="3" key="1">
    <citation type="submission" date="2017-06" db="EMBL/GenBank/DDBJ databases">
        <title>Complete genome sequence of Capnocytophaga sp. KCOM 1579 (=ChDC OS43) isolated from a human refractory periapical abscess lesion.</title>
        <authorList>
            <person name="Kook J.-K."/>
            <person name="Park S.-N."/>
            <person name="Lim Y.K."/>
            <person name="Roh H."/>
        </authorList>
    </citation>
    <scope>NUCLEOTIDE SEQUENCE [LARGE SCALE GENOMIC DNA]</scope>
    <source>
        <strain evidence="3">ChDC OS43</strain>
    </source>
</reference>
<dbReference type="EMBL" id="CP022022">
    <property type="protein sequence ID" value="ASF42906.1"/>
    <property type="molecule type" value="Genomic_DNA"/>
</dbReference>
<keyword evidence="3" id="KW-1185">Reference proteome</keyword>
<dbReference type="InterPro" id="IPR054545">
    <property type="entry name" value="ApeI-like"/>
</dbReference>
<evidence type="ECO:0000313" key="3">
    <source>
        <dbReference type="Proteomes" id="UP000197007"/>
    </source>
</evidence>
<dbReference type="GO" id="GO:0016829">
    <property type="term" value="F:lyase activity"/>
    <property type="evidence" value="ECO:0007669"/>
    <property type="project" value="UniProtKB-KW"/>
</dbReference>
<evidence type="ECO:0000259" key="1">
    <source>
        <dbReference type="Pfam" id="PF22818"/>
    </source>
</evidence>
<dbReference type="Proteomes" id="UP000197007">
    <property type="component" value="Chromosome"/>
</dbReference>